<protein>
    <recommendedName>
        <fullName evidence="1">Thoeris protein ThsB TIR-like domain-containing protein</fullName>
    </recommendedName>
</protein>
<evidence type="ECO:0000259" key="1">
    <source>
        <dbReference type="Pfam" id="PF08937"/>
    </source>
</evidence>
<evidence type="ECO:0000313" key="2">
    <source>
        <dbReference type="EMBL" id="QJW95376.1"/>
    </source>
</evidence>
<feature type="domain" description="Thoeris protein ThsB TIR-like" evidence="1">
    <location>
        <begin position="8"/>
        <end position="99"/>
    </location>
</feature>
<dbReference type="Gene3D" id="3.40.50.11200">
    <property type="match status" value="1"/>
</dbReference>
<gene>
    <name evidence="2" type="ORF">FTUN_2925</name>
</gene>
<dbReference type="InterPro" id="IPR036490">
    <property type="entry name" value="ThsB_TIR-like_sf"/>
</dbReference>
<dbReference type="AlphaFoldDB" id="A0A6M5YPU5"/>
<dbReference type="KEGG" id="ftj:FTUN_2925"/>
<proteinExistence type="predicted"/>
<dbReference type="RefSeq" id="WP_227254878.1">
    <property type="nucleotide sequence ID" value="NZ_CP053452.2"/>
</dbReference>
<dbReference type="InterPro" id="IPR015032">
    <property type="entry name" value="ThsB__TIR-like_domain"/>
</dbReference>
<evidence type="ECO:0000313" key="3">
    <source>
        <dbReference type="Proteomes" id="UP000503447"/>
    </source>
</evidence>
<organism evidence="2 3">
    <name type="scientific">Frigoriglobus tundricola</name>
    <dbReference type="NCBI Taxonomy" id="2774151"/>
    <lineage>
        <taxon>Bacteria</taxon>
        <taxon>Pseudomonadati</taxon>
        <taxon>Planctomycetota</taxon>
        <taxon>Planctomycetia</taxon>
        <taxon>Gemmatales</taxon>
        <taxon>Gemmataceae</taxon>
        <taxon>Frigoriglobus</taxon>
    </lineage>
</organism>
<dbReference type="Proteomes" id="UP000503447">
    <property type="component" value="Chromosome"/>
</dbReference>
<name>A0A6M5YPU5_9BACT</name>
<sequence length="127" mass="14479">MTMKHRIFISFAIEDERSRDFLVGQARLEDSPFEFVDMSVKEPWSENWKARCRSKIKGCDGVIALLSTDTMQASGARWEMKCAIEEGVPIIGVHIYKDEKGVVPPELTGVKIIEWTWDGIAKFIDTL</sequence>
<dbReference type="SUPFAM" id="SSF52206">
    <property type="entry name" value="Hypothetical protein MTH538"/>
    <property type="match status" value="1"/>
</dbReference>
<accession>A0A6M5YPU5</accession>
<keyword evidence="3" id="KW-1185">Reference proteome</keyword>
<dbReference type="EMBL" id="CP053452">
    <property type="protein sequence ID" value="QJW95376.1"/>
    <property type="molecule type" value="Genomic_DNA"/>
</dbReference>
<dbReference type="Pfam" id="PF08937">
    <property type="entry name" value="ThsB_TIR"/>
    <property type="match status" value="1"/>
</dbReference>
<reference evidence="3" key="1">
    <citation type="submission" date="2020-05" db="EMBL/GenBank/DDBJ databases">
        <title>Frigoriglobus tundricola gen. nov., sp. nov., a psychrotolerant cellulolytic planctomycete of the family Gemmataceae with two divergent copies of 16S rRNA gene.</title>
        <authorList>
            <person name="Kulichevskaya I.S."/>
            <person name="Ivanova A.A."/>
            <person name="Naumoff D.G."/>
            <person name="Beletsky A.V."/>
            <person name="Rijpstra W.I.C."/>
            <person name="Sinninghe Damste J.S."/>
            <person name="Mardanov A.V."/>
            <person name="Ravin N.V."/>
            <person name="Dedysh S.N."/>
        </authorList>
    </citation>
    <scope>NUCLEOTIDE SEQUENCE [LARGE SCALE GENOMIC DNA]</scope>
    <source>
        <strain evidence="3">PL17</strain>
    </source>
</reference>